<dbReference type="EMBL" id="JACMRX010000003">
    <property type="protein sequence ID" value="KAF7992489.1"/>
    <property type="molecule type" value="Genomic_DNA"/>
</dbReference>
<feature type="domain" description="Fibronectin type-III" evidence="1">
    <location>
        <begin position="1"/>
        <end position="79"/>
    </location>
</feature>
<dbReference type="PROSITE" id="PS50853">
    <property type="entry name" value="FN3"/>
    <property type="match status" value="1"/>
</dbReference>
<gene>
    <name evidence="2" type="ORF">HCN44_004833</name>
</gene>
<reference evidence="2 3" key="1">
    <citation type="submission" date="2020-08" db="EMBL/GenBank/DDBJ databases">
        <title>Aphidius gifuensis genome sequencing and assembly.</title>
        <authorList>
            <person name="Du Z."/>
        </authorList>
    </citation>
    <scope>NUCLEOTIDE SEQUENCE [LARGE SCALE GENOMIC DNA]</scope>
    <source>
        <strain evidence="2">YNYX2018</strain>
        <tissue evidence="2">Adults</tissue>
    </source>
</reference>
<dbReference type="AlphaFoldDB" id="A0A835CQ36"/>
<name>A0A835CQ36_APHGI</name>
<organism evidence="2 3">
    <name type="scientific">Aphidius gifuensis</name>
    <name type="common">Parasitoid wasp</name>
    <dbReference type="NCBI Taxonomy" id="684658"/>
    <lineage>
        <taxon>Eukaryota</taxon>
        <taxon>Metazoa</taxon>
        <taxon>Ecdysozoa</taxon>
        <taxon>Arthropoda</taxon>
        <taxon>Hexapoda</taxon>
        <taxon>Insecta</taxon>
        <taxon>Pterygota</taxon>
        <taxon>Neoptera</taxon>
        <taxon>Endopterygota</taxon>
        <taxon>Hymenoptera</taxon>
        <taxon>Apocrita</taxon>
        <taxon>Ichneumonoidea</taxon>
        <taxon>Braconidae</taxon>
        <taxon>Aphidiinae</taxon>
        <taxon>Aphidius</taxon>
    </lineage>
</organism>
<dbReference type="InterPro" id="IPR013783">
    <property type="entry name" value="Ig-like_fold"/>
</dbReference>
<dbReference type="Pfam" id="PF00041">
    <property type="entry name" value="fn3"/>
    <property type="match status" value="1"/>
</dbReference>
<evidence type="ECO:0000259" key="1">
    <source>
        <dbReference type="PROSITE" id="PS50853"/>
    </source>
</evidence>
<comment type="caution">
    <text evidence="2">The sequence shown here is derived from an EMBL/GenBank/DDBJ whole genome shotgun (WGS) entry which is preliminary data.</text>
</comment>
<evidence type="ECO:0000313" key="3">
    <source>
        <dbReference type="Proteomes" id="UP000639338"/>
    </source>
</evidence>
<dbReference type="InterPro" id="IPR003961">
    <property type="entry name" value="FN3_dom"/>
</dbReference>
<accession>A0A835CQ36</accession>
<evidence type="ECO:0000313" key="2">
    <source>
        <dbReference type="EMBL" id="KAF7992489.1"/>
    </source>
</evidence>
<dbReference type="Gene3D" id="2.60.40.10">
    <property type="entry name" value="Immunoglobulins"/>
    <property type="match status" value="1"/>
</dbReference>
<dbReference type="OrthoDB" id="8609993at2759"/>
<dbReference type="SUPFAM" id="SSF49265">
    <property type="entry name" value="Fibronectin type III"/>
    <property type="match status" value="1"/>
</dbReference>
<dbReference type="InterPro" id="IPR036116">
    <property type="entry name" value="FN3_sf"/>
</dbReference>
<dbReference type="CDD" id="cd00063">
    <property type="entry name" value="FN3"/>
    <property type="match status" value="1"/>
</dbReference>
<protein>
    <recommendedName>
        <fullName evidence="1">Fibronectin type-III domain-containing protein</fullName>
    </recommendedName>
</protein>
<proteinExistence type="predicted"/>
<dbReference type="Proteomes" id="UP000639338">
    <property type="component" value="Unassembled WGS sequence"/>
</dbReference>
<keyword evidence="3" id="KW-1185">Reference proteome</keyword>
<sequence length="263" mass="30165">MNWAPPFNTSYSVFHVEILPENSTLNNSIISIDILPPQESYITIKNLTAGETYKFKLYTILNFKKSLPITSKNLTTNPNKPRQSNVLFKNETTLHGSSIQDSVHVQINYSEIDDVIDIQININNKKIIIDDILPDHDSMINQIVITKNSDISWKTDVNLRQQKFQIILIRNNTNTVLSKTTIETKLIIPNIYPGACYEIIIFSISYGINSKINSDIIIKLWTYTSVFIRWIAPSKSLFSEFIVSYIASDNFKWIKLTAINITE</sequence>